<name>A0A3S9HME0_9BURK</name>
<dbReference type="OrthoDB" id="9803907at2"/>
<keyword evidence="2" id="KW-0547">Nucleotide-binding</keyword>
<evidence type="ECO:0000313" key="7">
    <source>
        <dbReference type="Proteomes" id="UP000275663"/>
    </source>
</evidence>
<feature type="domain" description="Mur ligase C-terminal" evidence="4">
    <location>
        <begin position="266"/>
        <end position="386"/>
    </location>
</feature>
<evidence type="ECO:0000256" key="3">
    <source>
        <dbReference type="ARBA" id="ARBA00022840"/>
    </source>
</evidence>
<dbReference type="InterPro" id="IPR001328">
    <property type="entry name" value="Pept_tRNA_hydro"/>
</dbReference>
<sequence>MLGTGMSKTIKAVFRPLVWLKEVLAWRWQHLYRLSSYQLTYWHRRRLRNTVFIGVTGSAGKTTTKDLIASILQAHLLQGTKNPDSLNFPEDMVKVLLATRKRDAYCVMEISAHAGPGGLDLPLALIKPQLGVVTNIGSDHLTLYQSRQAIADEKARLIRALPADGVAILNADDPLVWAMRSQFSGRVLSFGLSEHAMLRAEAISSVWPARLTLNVRWEEQSVQVNTQLCGSHWAPTVLAALATGIALGVPLPLATQALAATEPFEGRMAPLQIKGIDFIRDDWKAPLSTVAPAFEFMHAAIAHRKIIVIGTISDYTGDSSKRYVDIAKAALAIAACVLFIGPRASAALRAKRSVDDALFAFPSIRDAASFLSCYLKAGDLVLLKGSHKADHLQRLLIALQGDLQCWRADCGLMRSCLSCQYLHVASGPKAAFESKPVAVNDSVSKHVQPLRYKTDMQTVSVIGLGNPQPHLADTPHNVGYRTLELMAQQHGWEWQVGYAQTLIANGELLGRPVRLIKLACPMNEVGPLLRAWSTGSDFSVAHSIIVHDDLALPFAEVKAKLRGGDGGHRGVRSILQSFQDDHFLRVKIGVGQRDQNMPLADYVLTPFSPAQQAQILTAQAVAVQRVLELIRNLNAAQSKTKNGDAHAASSCQLS</sequence>
<organism evidence="6 7">
    <name type="scientific">Undibacterium parvum</name>
    <dbReference type="NCBI Taxonomy" id="401471"/>
    <lineage>
        <taxon>Bacteria</taxon>
        <taxon>Pseudomonadati</taxon>
        <taxon>Pseudomonadota</taxon>
        <taxon>Betaproteobacteria</taxon>
        <taxon>Burkholderiales</taxon>
        <taxon>Oxalobacteraceae</taxon>
        <taxon>Undibacterium</taxon>
    </lineage>
</organism>
<dbReference type="Gene3D" id="3.90.190.20">
    <property type="entry name" value="Mur ligase, C-terminal domain"/>
    <property type="match status" value="1"/>
</dbReference>
<dbReference type="NCBIfam" id="TIGR00447">
    <property type="entry name" value="pth"/>
    <property type="match status" value="1"/>
</dbReference>
<dbReference type="PANTHER" id="PTHR43024">
    <property type="entry name" value="UDP-N-ACETYLMURAMOYL-TRIPEPTIDE--D-ALANYL-D-ALANINE LIGASE"/>
    <property type="match status" value="1"/>
</dbReference>
<dbReference type="AlphaFoldDB" id="A0A3S9HME0"/>
<dbReference type="SUPFAM" id="SSF53178">
    <property type="entry name" value="Peptidyl-tRNA hydrolase-like"/>
    <property type="match status" value="1"/>
</dbReference>
<dbReference type="GO" id="GO:0005524">
    <property type="term" value="F:ATP binding"/>
    <property type="evidence" value="ECO:0007669"/>
    <property type="project" value="UniProtKB-KW"/>
</dbReference>
<dbReference type="InterPro" id="IPR036416">
    <property type="entry name" value="Pept_tRNA_hydro_sf"/>
</dbReference>
<keyword evidence="3" id="KW-0067">ATP-binding</keyword>
<keyword evidence="7" id="KW-1185">Reference proteome</keyword>
<evidence type="ECO:0000256" key="1">
    <source>
        <dbReference type="ARBA" id="ARBA00022598"/>
    </source>
</evidence>
<dbReference type="SUPFAM" id="SSF53244">
    <property type="entry name" value="MurD-like peptide ligases, peptide-binding domain"/>
    <property type="match status" value="1"/>
</dbReference>
<dbReference type="Pfam" id="PF01195">
    <property type="entry name" value="Pept_tRNA_hydro"/>
    <property type="match status" value="1"/>
</dbReference>
<dbReference type="SUPFAM" id="SSF53623">
    <property type="entry name" value="MurD-like peptide ligases, catalytic domain"/>
    <property type="match status" value="1"/>
</dbReference>
<dbReference type="GO" id="GO:0016881">
    <property type="term" value="F:acid-amino acid ligase activity"/>
    <property type="evidence" value="ECO:0007669"/>
    <property type="project" value="InterPro"/>
</dbReference>
<dbReference type="InterPro" id="IPR036565">
    <property type="entry name" value="Mur-like_cat_sf"/>
</dbReference>
<dbReference type="InterPro" id="IPR036615">
    <property type="entry name" value="Mur_ligase_C_dom_sf"/>
</dbReference>
<gene>
    <name evidence="6" type="ORF">EJN92_15370</name>
</gene>
<feature type="domain" description="Mur ligase central" evidence="5">
    <location>
        <begin position="55"/>
        <end position="243"/>
    </location>
</feature>
<dbReference type="GO" id="GO:0004045">
    <property type="term" value="F:peptidyl-tRNA hydrolase activity"/>
    <property type="evidence" value="ECO:0007669"/>
    <property type="project" value="InterPro"/>
</dbReference>
<accession>A0A3S9HME0</accession>
<evidence type="ECO:0000313" key="6">
    <source>
        <dbReference type="EMBL" id="AZP13254.1"/>
    </source>
</evidence>
<dbReference type="Pfam" id="PF02875">
    <property type="entry name" value="Mur_ligase_C"/>
    <property type="match status" value="1"/>
</dbReference>
<protein>
    <submittedName>
        <fullName evidence="6">Uncharacterized protein</fullName>
    </submittedName>
</protein>
<evidence type="ECO:0000256" key="2">
    <source>
        <dbReference type="ARBA" id="ARBA00022741"/>
    </source>
</evidence>
<reference evidence="6 7" key="1">
    <citation type="journal article" date="2011" name="Int. J. Syst. Evol. Microbiol.">
        <title>Description of Undibacterium oligocarboniphilum sp. nov., isolated from purified water, and Undibacterium pigrum strain CCUG 49012 as the type strain of Undibacterium parvum sp. nov., and emended descriptions of the genus Undibacterium and the species Undibacterium pigrum.</title>
        <authorList>
            <person name="Eder W."/>
            <person name="Wanner G."/>
            <person name="Ludwig W."/>
            <person name="Busse H.J."/>
            <person name="Ziemke-Kageler F."/>
            <person name="Lang E."/>
        </authorList>
    </citation>
    <scope>NUCLEOTIDE SEQUENCE [LARGE SCALE GENOMIC DNA]</scope>
    <source>
        <strain evidence="6 7">DSM 23061</strain>
    </source>
</reference>
<dbReference type="Gene3D" id="3.40.50.1470">
    <property type="entry name" value="Peptidyl-tRNA hydrolase"/>
    <property type="match status" value="1"/>
</dbReference>
<dbReference type="InterPro" id="IPR004101">
    <property type="entry name" value="Mur_ligase_C"/>
</dbReference>
<evidence type="ECO:0000259" key="5">
    <source>
        <dbReference type="Pfam" id="PF08245"/>
    </source>
</evidence>
<dbReference type="Pfam" id="PF08245">
    <property type="entry name" value="Mur_ligase_M"/>
    <property type="match status" value="1"/>
</dbReference>
<dbReference type="PANTHER" id="PTHR43024:SF1">
    <property type="entry name" value="UDP-N-ACETYLMURAMOYL-TRIPEPTIDE--D-ALANYL-D-ALANINE LIGASE"/>
    <property type="match status" value="1"/>
</dbReference>
<dbReference type="KEGG" id="upv:EJN92_15370"/>
<dbReference type="InterPro" id="IPR013221">
    <property type="entry name" value="Mur_ligase_cen"/>
</dbReference>
<dbReference type="InterPro" id="IPR051046">
    <property type="entry name" value="MurCDEF_CellWall_CoF430Synth"/>
</dbReference>
<proteinExistence type="predicted"/>
<dbReference type="Proteomes" id="UP000275663">
    <property type="component" value="Chromosome"/>
</dbReference>
<keyword evidence="1" id="KW-0436">Ligase</keyword>
<evidence type="ECO:0000259" key="4">
    <source>
        <dbReference type="Pfam" id="PF02875"/>
    </source>
</evidence>
<dbReference type="EMBL" id="CP034464">
    <property type="protein sequence ID" value="AZP13254.1"/>
    <property type="molecule type" value="Genomic_DNA"/>
</dbReference>
<dbReference type="Gene3D" id="3.40.1190.10">
    <property type="entry name" value="Mur-like, catalytic domain"/>
    <property type="match status" value="1"/>
</dbReference>